<dbReference type="InterPro" id="IPR009666">
    <property type="entry name" value="Uncharacterised_Ycf35"/>
</dbReference>
<dbReference type="PANTHER" id="PTHR39638:SF2">
    <property type="entry name" value="YCF35"/>
    <property type="match status" value="1"/>
</dbReference>
<dbReference type="AlphaFoldDB" id="A0A059XGG9"/>
<dbReference type="Pfam" id="PF06868">
    <property type="entry name" value="DUF1257"/>
    <property type="match status" value="1"/>
</dbReference>
<proteinExistence type="inferred from homology"/>
<sequence length="128" mass="15194">MSHFTKIQTTIQDLNLLKHALTDLGLVWDVSSNHMQIDENKQHKIDILIKQDNLSHIGFMWNDNKYHLVADLQLWEQPWSLEVFLDKLSQKYAYHSIIEETRKQGFEKMEQISQNDGSIKLVVQRWTC</sequence>
<evidence type="ECO:0000256" key="2">
    <source>
        <dbReference type="ARBA" id="ARBA00009068"/>
    </source>
</evidence>
<organism evidence="5">
    <name type="scientific">Pyropia kanakaensis</name>
    <dbReference type="NCBI Taxonomy" id="139729"/>
    <lineage>
        <taxon>Eukaryota</taxon>
        <taxon>Rhodophyta</taxon>
        <taxon>Bangiophyceae</taxon>
        <taxon>Bangiales</taxon>
        <taxon>Bangiaceae</taxon>
        <taxon>Pyropia</taxon>
    </lineage>
</organism>
<evidence type="ECO:0000256" key="1">
    <source>
        <dbReference type="ARBA" id="ARBA00004474"/>
    </source>
</evidence>
<keyword evidence="4 5" id="KW-0934">Plastid</keyword>
<dbReference type="GO" id="GO:0009536">
    <property type="term" value="C:plastid"/>
    <property type="evidence" value="ECO:0007669"/>
    <property type="project" value="UniProtKB-SubCell"/>
</dbReference>
<dbReference type="PANTHER" id="PTHR39638">
    <property type="entry name" value="YCF35"/>
    <property type="match status" value="1"/>
</dbReference>
<evidence type="ECO:0000256" key="4">
    <source>
        <dbReference type="ARBA" id="ARBA00022640"/>
    </source>
</evidence>
<accession>A0A059XGG9</accession>
<comment type="similarity">
    <text evidence="2">Belongs to the ycf35 family.</text>
</comment>
<evidence type="ECO:0000256" key="3">
    <source>
        <dbReference type="ARBA" id="ARBA00021585"/>
    </source>
</evidence>
<comment type="subcellular location">
    <subcellularLocation>
        <location evidence="1">Plastid</location>
    </subcellularLocation>
</comment>
<protein>
    <recommendedName>
        <fullName evidence="3">Uncharacterized protein ycf35</fullName>
    </recommendedName>
</protein>
<name>A0A059XGG9_9RHOD</name>
<reference evidence="5" key="1">
    <citation type="journal article" date="2014" name="Sci. Rep.">
        <title>Minimally destructive sampling of type specimens of Pyropia (Bangiales, Rhodophyta) recovers complete plastid and mitochondrial genomes.</title>
        <authorList>
            <person name="Hughey J.R."/>
            <person name="Gabrielson P.W."/>
            <person name="Rohmer L."/>
            <person name="Tortolani J."/>
            <person name="Silva M."/>
            <person name="Miller K.A."/>
            <person name="Young J.D."/>
            <person name="Martell C."/>
            <person name="Ruediger E."/>
        </authorList>
    </citation>
    <scope>NUCLEOTIDE SEQUENCE</scope>
</reference>
<geneLocation type="plastid" evidence="5"/>
<evidence type="ECO:0000313" key="5">
    <source>
        <dbReference type="EMBL" id="AIA21243.1"/>
    </source>
</evidence>
<gene>
    <name evidence="5" type="primary">ycf35</name>
</gene>
<dbReference type="EMBL" id="KJ776836">
    <property type="protein sequence ID" value="AIA21243.1"/>
    <property type="molecule type" value="Genomic_DNA"/>
</dbReference>